<dbReference type="InterPro" id="IPR004609">
    <property type="entry name" value="ATP-dep_DNA_helicase_RecG"/>
</dbReference>
<evidence type="ECO:0000256" key="9">
    <source>
        <dbReference type="ARBA" id="ARBA00023172"/>
    </source>
</evidence>
<gene>
    <name evidence="18" type="ORF">JMA_16440</name>
</gene>
<keyword evidence="19" id="KW-1185">Reference proteome</keyword>
<proteinExistence type="inferred from homology"/>
<organism evidence="18 19">
    <name type="scientific">Jeotgalibacillus malaysiensis</name>
    <dbReference type="NCBI Taxonomy" id="1508404"/>
    <lineage>
        <taxon>Bacteria</taxon>
        <taxon>Bacillati</taxon>
        <taxon>Bacillota</taxon>
        <taxon>Bacilli</taxon>
        <taxon>Bacillales</taxon>
        <taxon>Caryophanaceae</taxon>
        <taxon>Jeotgalibacillus</taxon>
    </lineage>
</organism>
<dbReference type="NCBIfam" id="NF008168">
    <property type="entry name" value="PRK10917.2-2"/>
    <property type="match status" value="1"/>
</dbReference>
<dbReference type="InterPro" id="IPR011545">
    <property type="entry name" value="DEAD/DEAH_box_helicase_dom"/>
</dbReference>
<dbReference type="Pfam" id="PF17191">
    <property type="entry name" value="RecG_wedge"/>
    <property type="match status" value="1"/>
</dbReference>
<dbReference type="PROSITE" id="PS51192">
    <property type="entry name" value="HELICASE_ATP_BIND_1"/>
    <property type="match status" value="1"/>
</dbReference>
<dbReference type="InterPro" id="IPR033454">
    <property type="entry name" value="RecG_wedge"/>
</dbReference>
<sequence>MDSLLIKNPDHPLLQPVSVLQGVGEETASQLGDMGIHTVSDLINYLPYRYDDFRLKDLSEAAHEERVTVEGSVHSEPALQFYGRKKSRLTFRLLTGPHSVKVTFFNQPYLKKKINLHDKVTITGKWDRQRQLITAQTYKLGEGAQEELFAPVYPLKGSVTNKTLRKFIKQALELYRDTLSETLPPALMMKYKLVNRKEALQAMHFPSSPESMKQARRRFVYEEFFYFQLKMQGLRKIEREQSEGVHFQYDPEKLRNFTDQLPFPLTNAQKRVLKEIFADLSSPFRMNRLLQGDVGSGKTVVAAIALYAVITAGYQGALMVPTEILAEQHAESLSALFEHTDVNVALLTSSVKGKRRKLLLEQLKQGEIDLLVGTHALIQDEVDFQNLGLVITDEQHRFGVQQRRVLREKGESPDVLFMTATPIPRTLAITVFGEMDVSIIDEMPAGRKPIETYWVKDNMMNRILSFIEKELEHGRQAYVICPLIEESDKLDVQNAIDVHAQLTQYYAGRYEAGLMHGRLHPEEKETIMKQFAENKTHVLVSTTVVEVGVNVPNASVMLIYDAERFGLSQLHQLRGRVGRGSDQSYCILMADPKNEVGKERMKIMTETNDGFVLSEKDLELRGPGDFFGRKQSGMPEFRVADMVHDYRALETARDDAHQLIESDAFWHNEEYESLRNYLQAEGVISGGKLD</sequence>
<keyword evidence="8" id="KW-0238">DNA-binding</keyword>
<evidence type="ECO:0000256" key="7">
    <source>
        <dbReference type="ARBA" id="ARBA00022840"/>
    </source>
</evidence>
<dbReference type="GO" id="GO:0043138">
    <property type="term" value="F:3'-5' DNA helicase activity"/>
    <property type="evidence" value="ECO:0007669"/>
    <property type="project" value="UniProtKB-EC"/>
</dbReference>
<keyword evidence="6 15" id="KW-0347">Helicase</keyword>
<dbReference type="SUPFAM" id="SSF50249">
    <property type="entry name" value="Nucleic acid-binding proteins"/>
    <property type="match status" value="1"/>
</dbReference>
<evidence type="ECO:0000256" key="4">
    <source>
        <dbReference type="ARBA" id="ARBA00022763"/>
    </source>
</evidence>
<dbReference type="Gene3D" id="2.40.50.140">
    <property type="entry name" value="Nucleic acid-binding proteins"/>
    <property type="match status" value="1"/>
</dbReference>
<evidence type="ECO:0000256" key="2">
    <source>
        <dbReference type="ARBA" id="ARBA00017846"/>
    </source>
</evidence>
<dbReference type="Proteomes" id="UP000031449">
    <property type="component" value="Chromosome"/>
</dbReference>
<dbReference type="InterPro" id="IPR047112">
    <property type="entry name" value="RecG/Mfd"/>
</dbReference>
<dbReference type="SMART" id="SM00487">
    <property type="entry name" value="DEXDc"/>
    <property type="match status" value="1"/>
</dbReference>
<evidence type="ECO:0000256" key="13">
    <source>
        <dbReference type="ARBA" id="ARBA00034808"/>
    </source>
</evidence>
<dbReference type="EC" id="5.6.2.4" evidence="13 15"/>
<dbReference type="GO" id="GO:0016887">
    <property type="term" value="F:ATP hydrolysis activity"/>
    <property type="evidence" value="ECO:0007669"/>
    <property type="project" value="RHEA"/>
</dbReference>
<dbReference type="Pfam" id="PF00271">
    <property type="entry name" value="Helicase_C"/>
    <property type="match status" value="1"/>
</dbReference>
<dbReference type="GO" id="GO:0003677">
    <property type="term" value="F:DNA binding"/>
    <property type="evidence" value="ECO:0007669"/>
    <property type="project" value="UniProtKB-KW"/>
</dbReference>
<dbReference type="CDD" id="cd04488">
    <property type="entry name" value="RecG_wedge_OBF"/>
    <property type="match status" value="1"/>
</dbReference>
<evidence type="ECO:0000256" key="15">
    <source>
        <dbReference type="RuleBase" id="RU363016"/>
    </source>
</evidence>
<evidence type="ECO:0000256" key="1">
    <source>
        <dbReference type="ARBA" id="ARBA00007504"/>
    </source>
</evidence>
<evidence type="ECO:0000313" key="19">
    <source>
        <dbReference type="Proteomes" id="UP000031449"/>
    </source>
</evidence>
<dbReference type="InterPro" id="IPR045562">
    <property type="entry name" value="RecG_dom3_C"/>
</dbReference>
<dbReference type="NCBIfam" id="TIGR00643">
    <property type="entry name" value="recG"/>
    <property type="match status" value="1"/>
</dbReference>
<keyword evidence="5 15" id="KW-0378">Hydrolase</keyword>
<dbReference type="Pfam" id="PF19833">
    <property type="entry name" value="RecG_dom3_C"/>
    <property type="match status" value="1"/>
</dbReference>
<dbReference type="CDD" id="cd17992">
    <property type="entry name" value="DEXHc_RecG"/>
    <property type="match status" value="1"/>
</dbReference>
<dbReference type="KEGG" id="jeo:JMA_16440"/>
<dbReference type="Gene3D" id="1.10.150.20">
    <property type="entry name" value="5' to 3' exonuclease, C-terminal subdomain"/>
    <property type="match status" value="1"/>
</dbReference>
<dbReference type="InterPro" id="IPR001650">
    <property type="entry name" value="Helicase_C-like"/>
</dbReference>
<comment type="catalytic activity">
    <reaction evidence="14 15">
        <text>ATP + H2O = ADP + phosphate + H(+)</text>
        <dbReference type="Rhea" id="RHEA:13065"/>
        <dbReference type="ChEBI" id="CHEBI:15377"/>
        <dbReference type="ChEBI" id="CHEBI:15378"/>
        <dbReference type="ChEBI" id="CHEBI:30616"/>
        <dbReference type="ChEBI" id="CHEBI:43474"/>
        <dbReference type="ChEBI" id="CHEBI:456216"/>
        <dbReference type="EC" id="5.6.2.4"/>
    </reaction>
</comment>
<evidence type="ECO:0000256" key="11">
    <source>
        <dbReference type="ARBA" id="ARBA00023235"/>
    </source>
</evidence>
<dbReference type="InterPro" id="IPR027417">
    <property type="entry name" value="P-loop_NTPase"/>
</dbReference>
<dbReference type="InterPro" id="IPR012340">
    <property type="entry name" value="NA-bd_OB-fold"/>
</dbReference>
<evidence type="ECO:0000259" key="16">
    <source>
        <dbReference type="PROSITE" id="PS51192"/>
    </source>
</evidence>
<keyword evidence="4 15" id="KW-0227">DNA damage</keyword>
<keyword evidence="9 15" id="KW-0233">DNA recombination</keyword>
<dbReference type="PANTHER" id="PTHR47964:SF1">
    <property type="entry name" value="ATP-DEPENDENT DNA HELICASE HOMOLOG RECG, CHLOROPLASTIC"/>
    <property type="match status" value="1"/>
</dbReference>
<dbReference type="EMBL" id="CP009416">
    <property type="protein sequence ID" value="AJD90961.1"/>
    <property type="molecule type" value="Genomic_DNA"/>
</dbReference>
<name>A0A0B5ALH2_9BACL</name>
<evidence type="ECO:0000256" key="8">
    <source>
        <dbReference type="ARBA" id="ARBA00023125"/>
    </source>
</evidence>
<keyword evidence="3 15" id="KW-0547">Nucleotide-binding</keyword>
<evidence type="ECO:0000256" key="6">
    <source>
        <dbReference type="ARBA" id="ARBA00022806"/>
    </source>
</evidence>
<dbReference type="GO" id="GO:0006310">
    <property type="term" value="P:DNA recombination"/>
    <property type="evidence" value="ECO:0007669"/>
    <property type="project" value="UniProtKB-UniRule"/>
</dbReference>
<dbReference type="NCBIfam" id="NF008165">
    <property type="entry name" value="PRK10917.1-3"/>
    <property type="match status" value="1"/>
</dbReference>
<keyword evidence="11" id="KW-0413">Isomerase</keyword>
<feature type="domain" description="Helicase C-terminal" evidence="17">
    <location>
        <begin position="459"/>
        <end position="619"/>
    </location>
</feature>
<keyword evidence="10 15" id="KW-0234">DNA repair</keyword>
<dbReference type="SMART" id="SM00490">
    <property type="entry name" value="HELICc"/>
    <property type="match status" value="1"/>
</dbReference>
<comment type="catalytic activity">
    <reaction evidence="12 15">
        <text>Couples ATP hydrolysis with the unwinding of duplex DNA by translocating in the 3'-5' direction.</text>
        <dbReference type="EC" id="5.6.2.4"/>
    </reaction>
</comment>
<dbReference type="InterPro" id="IPR014001">
    <property type="entry name" value="Helicase_ATP-bd"/>
</dbReference>
<comment type="similarity">
    <text evidence="1 15">Belongs to the helicase family. RecG subfamily.</text>
</comment>
<dbReference type="Pfam" id="PF00270">
    <property type="entry name" value="DEAD"/>
    <property type="match status" value="1"/>
</dbReference>
<dbReference type="CDD" id="cd18811">
    <property type="entry name" value="SF2_C_RecG"/>
    <property type="match status" value="1"/>
</dbReference>
<dbReference type="PANTHER" id="PTHR47964">
    <property type="entry name" value="ATP-DEPENDENT DNA HELICASE HOMOLOG RECG, CHLOROPLASTIC"/>
    <property type="match status" value="1"/>
</dbReference>
<dbReference type="PROSITE" id="PS51194">
    <property type="entry name" value="HELICASE_CTER"/>
    <property type="match status" value="1"/>
</dbReference>
<comment type="function">
    <text evidence="15">Plays a critical role in recombination and DNA repair. Helps process Holliday junction intermediates to mature products by catalyzing branch migration. Has replication fork regression activity, unwinds stalled or blocked replication forks to make a HJ that can be resolved. Has a DNA unwinding activity characteristic of a DNA helicase with 3'-5' polarity.</text>
</comment>
<evidence type="ECO:0000259" key="17">
    <source>
        <dbReference type="PROSITE" id="PS51194"/>
    </source>
</evidence>
<keyword evidence="7 15" id="KW-0067">ATP-binding</keyword>
<evidence type="ECO:0000313" key="18">
    <source>
        <dbReference type="EMBL" id="AJD90961.1"/>
    </source>
</evidence>
<dbReference type="SUPFAM" id="SSF52540">
    <property type="entry name" value="P-loop containing nucleoside triphosphate hydrolases"/>
    <property type="match status" value="2"/>
</dbReference>
<evidence type="ECO:0000256" key="5">
    <source>
        <dbReference type="ARBA" id="ARBA00022801"/>
    </source>
</evidence>
<dbReference type="STRING" id="1508404.JMA_16440"/>
<accession>A0A0B5ALH2</accession>
<evidence type="ECO:0000256" key="12">
    <source>
        <dbReference type="ARBA" id="ARBA00034617"/>
    </source>
</evidence>
<dbReference type="GO" id="GO:0005524">
    <property type="term" value="F:ATP binding"/>
    <property type="evidence" value="ECO:0007669"/>
    <property type="project" value="UniProtKB-KW"/>
</dbReference>
<dbReference type="Gene3D" id="3.40.50.300">
    <property type="entry name" value="P-loop containing nucleotide triphosphate hydrolases"/>
    <property type="match status" value="2"/>
</dbReference>
<reference evidence="18 19" key="1">
    <citation type="submission" date="2014-08" db="EMBL/GenBank/DDBJ databases">
        <title>Complete genome of a marine bacteria Jeotgalibacillus malaysiensis.</title>
        <authorList>
            <person name="Yaakop A.S."/>
            <person name="Chan K.-G."/>
            <person name="Goh K.M."/>
        </authorList>
    </citation>
    <scope>NUCLEOTIDE SEQUENCE [LARGE SCALE GENOMIC DNA]</scope>
    <source>
        <strain evidence="18 19">D5</strain>
    </source>
</reference>
<dbReference type="AlphaFoldDB" id="A0A0B5ALH2"/>
<evidence type="ECO:0000256" key="3">
    <source>
        <dbReference type="ARBA" id="ARBA00022741"/>
    </source>
</evidence>
<evidence type="ECO:0000256" key="10">
    <source>
        <dbReference type="ARBA" id="ARBA00023204"/>
    </source>
</evidence>
<protein>
    <recommendedName>
        <fullName evidence="2 15">ATP-dependent DNA helicase RecG</fullName>
        <ecNumber evidence="13 15">5.6.2.4</ecNumber>
    </recommendedName>
</protein>
<dbReference type="GO" id="GO:0006281">
    <property type="term" value="P:DNA repair"/>
    <property type="evidence" value="ECO:0007669"/>
    <property type="project" value="UniProtKB-UniRule"/>
</dbReference>
<dbReference type="HOGENOM" id="CLU_005122_7_1_9"/>
<feature type="domain" description="Helicase ATP-binding" evidence="16">
    <location>
        <begin position="279"/>
        <end position="440"/>
    </location>
</feature>
<evidence type="ECO:0000256" key="14">
    <source>
        <dbReference type="ARBA" id="ARBA00048988"/>
    </source>
</evidence>